<protein>
    <submittedName>
        <fullName evidence="2">Uncharacterized protein</fullName>
    </submittedName>
</protein>
<name>A0A8T0TNJ6_PANVG</name>
<evidence type="ECO:0000313" key="2">
    <source>
        <dbReference type="EMBL" id="KAG2610593.1"/>
    </source>
</evidence>
<evidence type="ECO:0000313" key="3">
    <source>
        <dbReference type="Proteomes" id="UP000823388"/>
    </source>
</evidence>
<dbReference type="EMBL" id="CM029043">
    <property type="protein sequence ID" value="KAG2610593.1"/>
    <property type="molecule type" value="Genomic_DNA"/>
</dbReference>
<accession>A0A8T0TNJ6</accession>
<feature type="region of interest" description="Disordered" evidence="1">
    <location>
        <begin position="109"/>
        <end position="208"/>
    </location>
</feature>
<organism evidence="2 3">
    <name type="scientific">Panicum virgatum</name>
    <name type="common">Blackwell switchgrass</name>
    <dbReference type="NCBI Taxonomy" id="38727"/>
    <lineage>
        <taxon>Eukaryota</taxon>
        <taxon>Viridiplantae</taxon>
        <taxon>Streptophyta</taxon>
        <taxon>Embryophyta</taxon>
        <taxon>Tracheophyta</taxon>
        <taxon>Spermatophyta</taxon>
        <taxon>Magnoliopsida</taxon>
        <taxon>Liliopsida</taxon>
        <taxon>Poales</taxon>
        <taxon>Poaceae</taxon>
        <taxon>PACMAD clade</taxon>
        <taxon>Panicoideae</taxon>
        <taxon>Panicodae</taxon>
        <taxon>Paniceae</taxon>
        <taxon>Panicinae</taxon>
        <taxon>Panicum</taxon>
        <taxon>Panicum sect. Hiantes</taxon>
    </lineage>
</organism>
<feature type="compositionally biased region" description="Basic and acidic residues" evidence="1">
    <location>
        <begin position="169"/>
        <end position="190"/>
    </location>
</feature>
<dbReference type="AlphaFoldDB" id="A0A8T0TNJ6"/>
<reference evidence="2" key="1">
    <citation type="submission" date="2020-05" db="EMBL/GenBank/DDBJ databases">
        <title>WGS assembly of Panicum virgatum.</title>
        <authorList>
            <person name="Lovell J.T."/>
            <person name="Jenkins J."/>
            <person name="Shu S."/>
            <person name="Juenger T.E."/>
            <person name="Schmutz J."/>
        </authorList>
    </citation>
    <scope>NUCLEOTIDE SEQUENCE</scope>
    <source>
        <strain evidence="2">AP13</strain>
    </source>
</reference>
<comment type="caution">
    <text evidence="2">The sequence shown here is derived from an EMBL/GenBank/DDBJ whole genome shotgun (WGS) entry which is preliminary data.</text>
</comment>
<proteinExistence type="predicted"/>
<gene>
    <name evidence="2" type="ORF">PVAP13_4KG200103</name>
</gene>
<keyword evidence="3" id="KW-1185">Reference proteome</keyword>
<dbReference type="Proteomes" id="UP000823388">
    <property type="component" value="Chromosome 4K"/>
</dbReference>
<feature type="compositionally biased region" description="Low complexity" evidence="1">
    <location>
        <begin position="156"/>
        <end position="167"/>
    </location>
</feature>
<sequence length="208" mass="22259">MAWPMDGLGLAGLALSVPPLVGEIRRTRTFSLQSNCRPAADLRFILLTCIHEFADVVQGLPAHVCARLPDLPQPLLPRPPELLLELGLAMSLLRRTSLGSAELYLVESALPQPPGASPPHATGRRRTSWRAATAPRGEPLPPANVLLLPPPPPLHPIEGAAASAASARRGREGEEAADGEDRRMRVRMEVGEGGDGGEAGERKRRGQR</sequence>
<feature type="compositionally biased region" description="Pro residues" evidence="1">
    <location>
        <begin position="138"/>
        <end position="155"/>
    </location>
</feature>
<evidence type="ECO:0000256" key="1">
    <source>
        <dbReference type="SAM" id="MobiDB-lite"/>
    </source>
</evidence>